<feature type="region of interest" description="Disordered" evidence="1">
    <location>
        <begin position="647"/>
        <end position="683"/>
    </location>
</feature>
<dbReference type="AlphaFoldDB" id="A0AAD7C492"/>
<feature type="transmembrane region" description="Helical" evidence="2">
    <location>
        <begin position="131"/>
        <end position="153"/>
    </location>
</feature>
<gene>
    <name evidence="3" type="ORF">FB45DRAFT_827076</name>
</gene>
<keyword evidence="2" id="KW-0812">Transmembrane</keyword>
<evidence type="ECO:0000256" key="1">
    <source>
        <dbReference type="SAM" id="MobiDB-lite"/>
    </source>
</evidence>
<evidence type="ECO:0000256" key="2">
    <source>
        <dbReference type="SAM" id="Phobius"/>
    </source>
</evidence>
<dbReference type="PANTHER" id="PTHR37544">
    <property type="entry name" value="SPRAY-RELATED"/>
    <property type="match status" value="1"/>
</dbReference>
<dbReference type="EMBL" id="JARKIF010000005">
    <property type="protein sequence ID" value="KAJ7638599.1"/>
    <property type="molecule type" value="Genomic_DNA"/>
</dbReference>
<protein>
    <submittedName>
        <fullName evidence="3">Uncharacterized protein</fullName>
    </submittedName>
</protein>
<feature type="compositionally biased region" description="Low complexity" evidence="1">
    <location>
        <begin position="1"/>
        <end position="13"/>
    </location>
</feature>
<dbReference type="InterPro" id="IPR021840">
    <property type="entry name" value="DUF3433"/>
</dbReference>
<keyword evidence="2" id="KW-1133">Transmembrane helix</keyword>
<evidence type="ECO:0000313" key="3">
    <source>
        <dbReference type="EMBL" id="KAJ7638599.1"/>
    </source>
</evidence>
<keyword evidence="2" id="KW-0472">Membrane</keyword>
<feature type="region of interest" description="Disordered" evidence="1">
    <location>
        <begin position="1"/>
        <end position="51"/>
    </location>
</feature>
<dbReference type="Pfam" id="PF11915">
    <property type="entry name" value="DUF3433"/>
    <property type="match status" value="1"/>
</dbReference>
<reference evidence="3" key="1">
    <citation type="submission" date="2023-03" db="EMBL/GenBank/DDBJ databases">
        <title>Massive genome expansion in bonnet fungi (Mycena s.s.) driven by repeated elements and novel gene families across ecological guilds.</title>
        <authorList>
            <consortium name="Lawrence Berkeley National Laboratory"/>
            <person name="Harder C.B."/>
            <person name="Miyauchi S."/>
            <person name="Viragh M."/>
            <person name="Kuo A."/>
            <person name="Thoen E."/>
            <person name="Andreopoulos B."/>
            <person name="Lu D."/>
            <person name="Skrede I."/>
            <person name="Drula E."/>
            <person name="Henrissat B."/>
            <person name="Morin E."/>
            <person name="Kohler A."/>
            <person name="Barry K."/>
            <person name="LaButti K."/>
            <person name="Morin E."/>
            <person name="Salamov A."/>
            <person name="Lipzen A."/>
            <person name="Mereny Z."/>
            <person name="Hegedus B."/>
            <person name="Baldrian P."/>
            <person name="Stursova M."/>
            <person name="Weitz H."/>
            <person name="Taylor A."/>
            <person name="Grigoriev I.V."/>
            <person name="Nagy L.G."/>
            <person name="Martin F."/>
            <person name="Kauserud H."/>
        </authorList>
    </citation>
    <scope>NUCLEOTIDE SEQUENCE</scope>
    <source>
        <strain evidence="3">9284</strain>
    </source>
</reference>
<feature type="compositionally biased region" description="Polar residues" evidence="1">
    <location>
        <begin position="27"/>
        <end position="47"/>
    </location>
</feature>
<feature type="transmembrane region" description="Helical" evidence="2">
    <location>
        <begin position="90"/>
        <end position="110"/>
    </location>
</feature>
<feature type="compositionally biased region" description="Low complexity" evidence="1">
    <location>
        <begin position="662"/>
        <end position="683"/>
    </location>
</feature>
<sequence>MASNESSNEESTNPAQLPKGAMPAQNHPPSSENVYSERPSSPGTPSQRLLEPDSHVQFATYPRVAAKTAPLMQEEEQPVDGWVPTPLQGWFALSLSAFLVCLAIALEIALHFTNKNNGWKTHGNTTNVTGVMHYVYTLPPVIVAAFIVALWTWTDIEIKKMQPYVELVRGDAPPEKSLLLDYTRSNNFLVWTASARNGHWVVTAASIMVLVTLTFQPLASALLTVKNTWIPLPPATSNTLATVGLNQDQQFRDLTTFLTASGYASASVSYNLQQPPFVWDAYTVTPFDIPTNLATNGTILTNTTAILSAPNCVPAAVHMTQVPLADGTTGWNNTVTQNGCTLLFSVDHSTNNLFGTSTTDCGNSSTPAQFQPVVFWFFTYSPQAMASATLCTPTISLWDAEVTLDIASGNVTNVKQLGPFNAETSPFGSLSGNVTGAPLNGRAYNGINFTLVAPDNDKFVVARMNATQLTMPAAVMQAAAQSAQGLQGSFSADLFVQWSNQVYINYLTLIAKAVYFLPNEQPLPMQIKTFQLRLWLTSTAVHILTALFLTLAVACAVIHILHRYERQDLNLLHQPGTIASAVSIGAETEMGQLLAQQRNEGEIRQALRDRKFRIDPYSMRIIMNDEEGYEKVGTPGGMDRRQSIFGAMQGKRTSRRFSRAVGSPSLPRSPRSPRTPGSTSGVV</sequence>
<proteinExistence type="predicted"/>
<name>A0AAD7C492_9AGAR</name>
<organism evidence="3 4">
    <name type="scientific">Roridomyces roridus</name>
    <dbReference type="NCBI Taxonomy" id="1738132"/>
    <lineage>
        <taxon>Eukaryota</taxon>
        <taxon>Fungi</taxon>
        <taxon>Dikarya</taxon>
        <taxon>Basidiomycota</taxon>
        <taxon>Agaricomycotina</taxon>
        <taxon>Agaricomycetes</taxon>
        <taxon>Agaricomycetidae</taxon>
        <taxon>Agaricales</taxon>
        <taxon>Marasmiineae</taxon>
        <taxon>Mycenaceae</taxon>
        <taxon>Roridomyces</taxon>
    </lineage>
</organism>
<feature type="transmembrane region" description="Helical" evidence="2">
    <location>
        <begin position="534"/>
        <end position="561"/>
    </location>
</feature>
<accession>A0AAD7C492</accession>
<dbReference type="PANTHER" id="PTHR37544:SF3">
    <property type="entry name" value="SPRAY"/>
    <property type="match status" value="1"/>
</dbReference>
<dbReference type="Proteomes" id="UP001221142">
    <property type="component" value="Unassembled WGS sequence"/>
</dbReference>
<keyword evidence="4" id="KW-1185">Reference proteome</keyword>
<comment type="caution">
    <text evidence="3">The sequence shown here is derived from an EMBL/GenBank/DDBJ whole genome shotgun (WGS) entry which is preliminary data.</text>
</comment>
<evidence type="ECO:0000313" key="4">
    <source>
        <dbReference type="Proteomes" id="UP001221142"/>
    </source>
</evidence>